<keyword evidence="4" id="KW-1185">Reference proteome</keyword>
<keyword evidence="2" id="KW-0812">Transmembrane</keyword>
<name>A0A5M3N3C0_CONPW</name>
<reference evidence="4" key="1">
    <citation type="journal article" date="2012" name="Science">
        <title>The Paleozoic origin of enzymatic lignin decomposition reconstructed from 31 fungal genomes.</title>
        <authorList>
            <person name="Floudas D."/>
            <person name="Binder M."/>
            <person name="Riley R."/>
            <person name="Barry K."/>
            <person name="Blanchette R.A."/>
            <person name="Henrissat B."/>
            <person name="Martinez A.T."/>
            <person name="Otillar R."/>
            <person name="Spatafora J.W."/>
            <person name="Yadav J.S."/>
            <person name="Aerts A."/>
            <person name="Benoit I."/>
            <person name="Boyd A."/>
            <person name="Carlson A."/>
            <person name="Copeland A."/>
            <person name="Coutinho P.M."/>
            <person name="de Vries R.P."/>
            <person name="Ferreira P."/>
            <person name="Findley K."/>
            <person name="Foster B."/>
            <person name="Gaskell J."/>
            <person name="Glotzer D."/>
            <person name="Gorecki P."/>
            <person name="Heitman J."/>
            <person name="Hesse C."/>
            <person name="Hori C."/>
            <person name="Igarashi K."/>
            <person name="Jurgens J.A."/>
            <person name="Kallen N."/>
            <person name="Kersten P."/>
            <person name="Kohler A."/>
            <person name="Kuees U."/>
            <person name="Kumar T.K.A."/>
            <person name="Kuo A."/>
            <person name="LaButti K."/>
            <person name="Larrondo L.F."/>
            <person name="Lindquist E."/>
            <person name="Ling A."/>
            <person name="Lombard V."/>
            <person name="Lucas S."/>
            <person name="Lundell T."/>
            <person name="Martin R."/>
            <person name="McLaughlin D.J."/>
            <person name="Morgenstern I."/>
            <person name="Morin E."/>
            <person name="Murat C."/>
            <person name="Nagy L.G."/>
            <person name="Nolan M."/>
            <person name="Ohm R.A."/>
            <person name="Patyshakuliyeva A."/>
            <person name="Rokas A."/>
            <person name="Ruiz-Duenas F.J."/>
            <person name="Sabat G."/>
            <person name="Salamov A."/>
            <person name="Samejima M."/>
            <person name="Schmutz J."/>
            <person name="Slot J.C."/>
            <person name="St John F."/>
            <person name="Stenlid J."/>
            <person name="Sun H."/>
            <person name="Sun S."/>
            <person name="Syed K."/>
            <person name="Tsang A."/>
            <person name="Wiebenga A."/>
            <person name="Young D."/>
            <person name="Pisabarro A."/>
            <person name="Eastwood D.C."/>
            <person name="Martin F."/>
            <person name="Cullen D."/>
            <person name="Grigoriev I.V."/>
            <person name="Hibbett D.S."/>
        </authorList>
    </citation>
    <scope>NUCLEOTIDE SEQUENCE [LARGE SCALE GENOMIC DNA]</scope>
    <source>
        <strain evidence="4">RWD-64-598 SS2</strain>
    </source>
</reference>
<accession>A0A5M3N3C0</accession>
<evidence type="ECO:0000313" key="4">
    <source>
        <dbReference type="Proteomes" id="UP000053558"/>
    </source>
</evidence>
<gene>
    <name evidence="3" type="ORF">CONPUDRAFT_162925</name>
</gene>
<evidence type="ECO:0000256" key="1">
    <source>
        <dbReference type="SAM" id="MobiDB-lite"/>
    </source>
</evidence>
<comment type="caution">
    <text evidence="3">The sequence shown here is derived from an EMBL/GenBank/DDBJ whole genome shotgun (WGS) entry which is preliminary data.</text>
</comment>
<organism evidence="3 4">
    <name type="scientific">Coniophora puteana (strain RWD-64-598)</name>
    <name type="common">Brown rot fungus</name>
    <dbReference type="NCBI Taxonomy" id="741705"/>
    <lineage>
        <taxon>Eukaryota</taxon>
        <taxon>Fungi</taxon>
        <taxon>Dikarya</taxon>
        <taxon>Basidiomycota</taxon>
        <taxon>Agaricomycotina</taxon>
        <taxon>Agaricomycetes</taxon>
        <taxon>Agaricomycetidae</taxon>
        <taxon>Boletales</taxon>
        <taxon>Coniophorineae</taxon>
        <taxon>Coniophoraceae</taxon>
        <taxon>Coniophora</taxon>
    </lineage>
</organism>
<feature type="transmembrane region" description="Helical" evidence="2">
    <location>
        <begin position="51"/>
        <end position="78"/>
    </location>
</feature>
<dbReference type="Proteomes" id="UP000053558">
    <property type="component" value="Unassembled WGS sequence"/>
</dbReference>
<proteinExistence type="predicted"/>
<dbReference type="GeneID" id="19204813"/>
<feature type="compositionally biased region" description="Polar residues" evidence="1">
    <location>
        <begin position="158"/>
        <end position="169"/>
    </location>
</feature>
<dbReference type="KEGG" id="cput:CONPUDRAFT_162925"/>
<protein>
    <submittedName>
        <fullName evidence="3">Uncharacterized protein</fullName>
    </submittedName>
</protein>
<evidence type="ECO:0000256" key="2">
    <source>
        <dbReference type="SAM" id="Phobius"/>
    </source>
</evidence>
<feature type="region of interest" description="Disordered" evidence="1">
    <location>
        <begin position="148"/>
        <end position="169"/>
    </location>
</feature>
<keyword evidence="2" id="KW-0472">Membrane</keyword>
<dbReference type="EMBL" id="JH711574">
    <property type="protein sequence ID" value="EIW85858.1"/>
    <property type="molecule type" value="Genomic_DNA"/>
</dbReference>
<keyword evidence="2" id="KW-1133">Transmembrane helix</keyword>
<sequence length="169" mass="17533">MGGGKEVSERKSWDGCREECRGKVEPKVQVAVAQFGSESHRFQSKHSLRSLCALCASTTAAVAFTTATVLLVPAGIYMTIDTLPPSRAVVYYTPNVPLPATAPPPPTTTPAPGAPAPALVSTTPNTWASLATPNSKNWDPGCPVVAQESRAMSEAVPATSSSIVPPSST</sequence>
<evidence type="ECO:0000313" key="3">
    <source>
        <dbReference type="EMBL" id="EIW85858.1"/>
    </source>
</evidence>
<dbReference type="RefSeq" id="XP_007765198.1">
    <property type="nucleotide sequence ID" value="XM_007767008.1"/>
</dbReference>
<dbReference type="AlphaFoldDB" id="A0A5M3N3C0"/>